<dbReference type="Proteomes" id="UP000806077">
    <property type="component" value="Unassembled WGS sequence"/>
</dbReference>
<protein>
    <submittedName>
        <fullName evidence="2">T9SS type A sorting domain-containing protein</fullName>
    </submittedName>
</protein>
<evidence type="ECO:0000313" key="2">
    <source>
        <dbReference type="EMBL" id="MBE7693866.1"/>
    </source>
</evidence>
<sequence length="511" mass="56178">MKQKDFLKLLFSVAISVCSFSTTYGQGQYTWTGATNNDWDTNTNWDNNVVPPNSTDVIIPSGLTNYPTKSSGFIFLNSLIFESGSSILLEGGNIFSDITYKRNLTSNWHLIASPIEDHTFEALIADNDFAAGTGTNIGIGLHDNSLATPWQYKSETATGAIDNKLGMAVKLKPGSSSIVFKGKVFRDVAVTKPVDGITDFTLIGNPYLAYLDSNLFFSNMDNSLLLKEKTIWLWNGTEYITKNLAEPIKVAPTQGFFARAIGSINVYPAMLSHQTTDVFLRQAPTPSFELSVANNKAKKSTKVFFIDNKTTGFDNGYDSSIFSGVKNKFAVFTQLVSDSKGEKLAIQTLPNANYQNTVIPVGLIAKAKEEITFAVNSKNLPTDVTIYLEDRKNKTFINLSKNEHTISLDEKSNGIGQFYIHTQAKKLNTDTILNDLNNISIYNSDDKEISISGLQGKAVVKVYNTLGKELVQTQINSNGINQVLLPHLSAGIYIVKLNTDLGSITKKIVLK</sequence>
<dbReference type="EMBL" id="WXXV01000001">
    <property type="protein sequence ID" value="MBE7693866.1"/>
    <property type="molecule type" value="Genomic_DNA"/>
</dbReference>
<evidence type="ECO:0000256" key="1">
    <source>
        <dbReference type="ARBA" id="ARBA00022729"/>
    </source>
</evidence>
<accession>A0AAP1RDD9</accession>
<dbReference type="InterPro" id="IPR026444">
    <property type="entry name" value="Secre_tail"/>
</dbReference>
<reference evidence="2 3" key="1">
    <citation type="journal article" date="2020" name="Int. J. Syst. Evol. Microbiol.">
        <title>Tenacibaculum piscium sp. nov., isolated from skin ulcers of sea-farmed fish, and description of Tenacibaculum finnmarkense sp. nov. with subdivision into genomovars finnmarkense and ulcerans.</title>
        <authorList>
            <person name="Olsen A.B."/>
            <person name="Spilsberg B."/>
            <person name="Nilsen H.K."/>
            <person name="Lagesen K."/>
            <person name="Gulla S."/>
            <person name="Avendano-Herrera R."/>
            <person name="Irgang R."/>
            <person name="Duchaud E."/>
            <person name="Colquhoun D.J."/>
        </authorList>
    </citation>
    <scope>NUCLEOTIDE SEQUENCE [LARGE SCALE GENOMIC DNA]</scope>
    <source>
        <strain evidence="2 3">TNO037</strain>
    </source>
</reference>
<dbReference type="NCBIfam" id="TIGR04183">
    <property type="entry name" value="Por_Secre_tail"/>
    <property type="match status" value="1"/>
</dbReference>
<gene>
    <name evidence="2" type="ORF">F7645_00245</name>
</gene>
<organism evidence="2 3">
    <name type="scientific">Tenacibaculum finnmarkense genomovar finnmarkense</name>
    <dbReference type="NCBI Taxonomy" id="1458503"/>
    <lineage>
        <taxon>Bacteria</taxon>
        <taxon>Pseudomonadati</taxon>
        <taxon>Bacteroidota</taxon>
        <taxon>Flavobacteriia</taxon>
        <taxon>Flavobacteriales</taxon>
        <taxon>Flavobacteriaceae</taxon>
        <taxon>Tenacibaculum</taxon>
        <taxon>Tenacibaculum finnmarkense</taxon>
    </lineage>
</organism>
<dbReference type="AlphaFoldDB" id="A0AAP1RDD9"/>
<keyword evidence="1" id="KW-0732">Signal</keyword>
<comment type="caution">
    <text evidence="2">The sequence shown here is derived from an EMBL/GenBank/DDBJ whole genome shotgun (WGS) entry which is preliminary data.</text>
</comment>
<proteinExistence type="predicted"/>
<keyword evidence="3" id="KW-1185">Reference proteome</keyword>
<dbReference type="RefSeq" id="WP_101955246.1">
    <property type="nucleotide sequence ID" value="NZ_JAJHTL010000002.1"/>
</dbReference>
<evidence type="ECO:0000313" key="3">
    <source>
        <dbReference type="Proteomes" id="UP000806077"/>
    </source>
</evidence>
<name>A0AAP1RDD9_9FLAO</name>